<dbReference type="RefSeq" id="WP_209401573.1">
    <property type="nucleotide sequence ID" value="NZ_JAGIYQ010000001.1"/>
</dbReference>
<keyword evidence="6" id="KW-1185">Reference proteome</keyword>
<dbReference type="Proteomes" id="UP000682134">
    <property type="component" value="Unassembled WGS sequence"/>
</dbReference>
<reference evidence="5" key="1">
    <citation type="submission" date="2021-04" db="EMBL/GenBank/DDBJ databases">
        <title>Genome seq and assembly of Bacillus sp.</title>
        <authorList>
            <person name="Chhetri G."/>
        </authorList>
    </citation>
    <scope>NUCLEOTIDE SEQUENCE</scope>
    <source>
        <strain evidence="5">RG28</strain>
    </source>
</reference>
<keyword evidence="1" id="KW-0678">Repressor</keyword>
<dbReference type="InterPro" id="IPR050624">
    <property type="entry name" value="HTH-type_Tx_Regulator"/>
</dbReference>
<sequence length="215" mass="25323">MNQQWKEQLEKHRNNRKEEILTAAQQLFLEKGLGVVKLNDIVKQCGISKVTFYKYYKSIDEVIFAVQMKILEEFIEKDKNWMTKGKNGWEKMEYVLRIQIETLKTDKASISFIGLFDMHYRDHYPTPELENAFLDLLKKGRAHFKNILLEGIQDGSIRNDIELRTLQFTISNITSATIQRMALRGKILKYDQGIDPDLILEQMVNMILTYIKPMK</sequence>
<dbReference type="Pfam" id="PF00440">
    <property type="entry name" value="TetR_N"/>
    <property type="match status" value="1"/>
</dbReference>
<evidence type="ECO:0000256" key="3">
    <source>
        <dbReference type="PROSITE-ProRule" id="PRU00335"/>
    </source>
</evidence>
<dbReference type="PANTHER" id="PTHR43479:SF11">
    <property type="entry name" value="ACREF_ENVCD OPERON REPRESSOR-RELATED"/>
    <property type="match status" value="1"/>
</dbReference>
<gene>
    <name evidence="5" type="ORF">J5Y03_01250</name>
</gene>
<evidence type="ECO:0000313" key="6">
    <source>
        <dbReference type="Proteomes" id="UP000682134"/>
    </source>
</evidence>
<dbReference type="PROSITE" id="PS50977">
    <property type="entry name" value="HTH_TETR_2"/>
    <property type="match status" value="1"/>
</dbReference>
<dbReference type="InterPro" id="IPR009057">
    <property type="entry name" value="Homeodomain-like_sf"/>
</dbReference>
<evidence type="ECO:0000256" key="2">
    <source>
        <dbReference type="ARBA" id="ARBA00023125"/>
    </source>
</evidence>
<dbReference type="GO" id="GO:0003677">
    <property type="term" value="F:DNA binding"/>
    <property type="evidence" value="ECO:0007669"/>
    <property type="project" value="UniProtKB-UniRule"/>
</dbReference>
<evidence type="ECO:0000259" key="4">
    <source>
        <dbReference type="PROSITE" id="PS50977"/>
    </source>
</evidence>
<evidence type="ECO:0000256" key="1">
    <source>
        <dbReference type="ARBA" id="ARBA00022491"/>
    </source>
</evidence>
<feature type="domain" description="HTH tetR-type" evidence="4">
    <location>
        <begin position="14"/>
        <end position="74"/>
    </location>
</feature>
<dbReference type="InterPro" id="IPR001647">
    <property type="entry name" value="HTH_TetR"/>
</dbReference>
<proteinExistence type="predicted"/>
<dbReference type="EMBL" id="JAGIYQ010000001">
    <property type="protein sequence ID" value="MBP0723806.1"/>
    <property type="molecule type" value="Genomic_DNA"/>
</dbReference>
<dbReference type="SUPFAM" id="SSF48498">
    <property type="entry name" value="Tetracyclin repressor-like, C-terminal domain"/>
    <property type="match status" value="1"/>
</dbReference>
<dbReference type="Gene3D" id="1.10.10.60">
    <property type="entry name" value="Homeodomain-like"/>
    <property type="match status" value="1"/>
</dbReference>
<dbReference type="SUPFAM" id="SSF46689">
    <property type="entry name" value="Homeodomain-like"/>
    <property type="match status" value="1"/>
</dbReference>
<dbReference type="PANTHER" id="PTHR43479">
    <property type="entry name" value="ACREF/ENVCD OPERON REPRESSOR-RELATED"/>
    <property type="match status" value="1"/>
</dbReference>
<accession>A0A940NN82</accession>
<evidence type="ECO:0000313" key="5">
    <source>
        <dbReference type="EMBL" id="MBP0723806.1"/>
    </source>
</evidence>
<dbReference type="PRINTS" id="PR00455">
    <property type="entry name" value="HTHTETR"/>
</dbReference>
<feature type="DNA-binding region" description="H-T-H motif" evidence="3">
    <location>
        <begin position="37"/>
        <end position="56"/>
    </location>
</feature>
<dbReference type="InterPro" id="IPR036271">
    <property type="entry name" value="Tet_transcr_reg_TetR-rel_C_sf"/>
</dbReference>
<name>A0A940NN82_9BACI</name>
<dbReference type="Gene3D" id="1.10.357.10">
    <property type="entry name" value="Tetracycline Repressor, domain 2"/>
    <property type="match status" value="1"/>
</dbReference>
<protein>
    <submittedName>
        <fullName evidence="5">TetR/AcrR family transcriptional regulator</fullName>
    </submittedName>
</protein>
<keyword evidence="2 3" id="KW-0238">DNA-binding</keyword>
<comment type="caution">
    <text evidence="5">The sequence shown here is derived from an EMBL/GenBank/DDBJ whole genome shotgun (WGS) entry which is preliminary data.</text>
</comment>
<dbReference type="AlphaFoldDB" id="A0A940NN82"/>
<organism evidence="5 6">
    <name type="scientific">Gottfriedia endophytica</name>
    <dbReference type="NCBI Taxonomy" id="2820819"/>
    <lineage>
        <taxon>Bacteria</taxon>
        <taxon>Bacillati</taxon>
        <taxon>Bacillota</taxon>
        <taxon>Bacilli</taxon>
        <taxon>Bacillales</taxon>
        <taxon>Bacillaceae</taxon>
        <taxon>Gottfriedia</taxon>
    </lineage>
</organism>